<accession>A0AAE1L8Z2</accession>
<gene>
    <name evidence="2" type="ORF">KUF71_004063</name>
</gene>
<dbReference type="EMBL" id="JAHWGI010000148">
    <property type="protein sequence ID" value="KAK3910189.1"/>
    <property type="molecule type" value="Genomic_DNA"/>
</dbReference>
<dbReference type="Gene3D" id="1.10.10.60">
    <property type="entry name" value="Homeodomain-like"/>
    <property type="match status" value="1"/>
</dbReference>
<feature type="region of interest" description="Disordered" evidence="1">
    <location>
        <begin position="220"/>
        <end position="239"/>
    </location>
</feature>
<dbReference type="Proteomes" id="UP001219518">
    <property type="component" value="Unassembled WGS sequence"/>
</dbReference>
<feature type="compositionally biased region" description="Basic residues" evidence="1">
    <location>
        <begin position="221"/>
        <end position="233"/>
    </location>
</feature>
<proteinExistence type="predicted"/>
<protein>
    <submittedName>
        <fullName evidence="2">Adducin-related protein 1</fullName>
    </submittedName>
</protein>
<keyword evidence="3" id="KW-1185">Reference proteome</keyword>
<feature type="compositionally biased region" description="Polar residues" evidence="1">
    <location>
        <begin position="162"/>
        <end position="182"/>
    </location>
</feature>
<name>A0AAE1L8Z2_9NEOP</name>
<comment type="caution">
    <text evidence="2">The sequence shown here is derived from an EMBL/GenBank/DDBJ whole genome shotgun (WGS) entry which is preliminary data.</text>
</comment>
<evidence type="ECO:0000313" key="3">
    <source>
        <dbReference type="Proteomes" id="UP001219518"/>
    </source>
</evidence>
<reference evidence="2" key="2">
    <citation type="journal article" date="2023" name="BMC Genomics">
        <title>Pest status, molecular evolution, and epigenetic factors derived from the genome assembly of Frankliniella fusca, a thysanopteran phytovirus vector.</title>
        <authorList>
            <person name="Catto M.A."/>
            <person name="Labadie P.E."/>
            <person name="Jacobson A.L."/>
            <person name="Kennedy G.G."/>
            <person name="Srinivasan R."/>
            <person name="Hunt B.G."/>
        </authorList>
    </citation>
    <scope>NUCLEOTIDE SEQUENCE</scope>
    <source>
        <strain evidence="2">PL_HMW_Pooled</strain>
    </source>
</reference>
<dbReference type="AlphaFoldDB" id="A0AAE1L8Z2"/>
<evidence type="ECO:0000256" key="1">
    <source>
        <dbReference type="SAM" id="MobiDB-lite"/>
    </source>
</evidence>
<reference evidence="2" key="1">
    <citation type="submission" date="2021-07" db="EMBL/GenBank/DDBJ databases">
        <authorList>
            <person name="Catto M.A."/>
            <person name="Jacobson A."/>
            <person name="Kennedy G."/>
            <person name="Labadie P."/>
            <person name="Hunt B.G."/>
            <person name="Srinivasan R."/>
        </authorList>
    </citation>
    <scope>NUCLEOTIDE SEQUENCE</scope>
    <source>
        <strain evidence="2">PL_HMW_Pooled</strain>
        <tissue evidence="2">Head</tissue>
    </source>
</reference>
<evidence type="ECO:0000313" key="2">
    <source>
        <dbReference type="EMBL" id="KAK3910189.1"/>
    </source>
</evidence>
<feature type="region of interest" description="Disordered" evidence="1">
    <location>
        <begin position="156"/>
        <end position="213"/>
    </location>
</feature>
<sequence length="275" mass="30719">MSSGYEQWSSKEELLLVKTRIKYNPLFTGRRGNANAGWSKVIQELGTLGVKRSNDKKIIKKWSALLTWYKEKKDPSLRDSGRGTEDGDITDTADNELFTILHDFVSKKHIMNPPLLSDLSMEANLLSNDPDNATGRSSYLGLDHVDDDSVSVASGTEEYLCSHSSSQQLDSKPGTSKGQSSAGKRAVEVNTDSSETDSCDDPPPISTKASRNKLCSDYYKKKAKTSQHQKKKKTQENEEEWYKQFLEQQAKNRQKEHAELINVLSGLIANPKKTG</sequence>
<organism evidence="2 3">
    <name type="scientific">Frankliniella fusca</name>
    <dbReference type="NCBI Taxonomy" id="407009"/>
    <lineage>
        <taxon>Eukaryota</taxon>
        <taxon>Metazoa</taxon>
        <taxon>Ecdysozoa</taxon>
        <taxon>Arthropoda</taxon>
        <taxon>Hexapoda</taxon>
        <taxon>Insecta</taxon>
        <taxon>Pterygota</taxon>
        <taxon>Neoptera</taxon>
        <taxon>Paraneoptera</taxon>
        <taxon>Thysanoptera</taxon>
        <taxon>Terebrantia</taxon>
        <taxon>Thripoidea</taxon>
        <taxon>Thripidae</taxon>
        <taxon>Frankliniella</taxon>
    </lineage>
</organism>